<name>A0A0S4IYL5_BODSA</name>
<reference evidence="4" key="1">
    <citation type="submission" date="2015-09" db="EMBL/GenBank/DDBJ databases">
        <authorList>
            <consortium name="Pathogen Informatics"/>
        </authorList>
    </citation>
    <scope>NUCLEOTIDE SEQUENCE [LARGE SCALE GENOMIC DNA]</scope>
    <source>
        <strain evidence="4">Lake Konstanz</strain>
    </source>
</reference>
<evidence type="ECO:0000313" key="4">
    <source>
        <dbReference type="Proteomes" id="UP000051952"/>
    </source>
</evidence>
<accession>A0A0S4IYL5</accession>
<protein>
    <recommendedName>
        <fullName evidence="2">Dynein heavy chain AAA module D4 domain-containing protein</fullName>
    </recommendedName>
</protein>
<dbReference type="GO" id="GO:0051959">
    <property type="term" value="F:dynein light intermediate chain binding"/>
    <property type="evidence" value="ECO:0007669"/>
    <property type="project" value="InterPro"/>
</dbReference>
<dbReference type="Proteomes" id="UP000051952">
    <property type="component" value="Unassembled WGS sequence"/>
</dbReference>
<dbReference type="GO" id="GO:0030286">
    <property type="term" value="C:dynein complex"/>
    <property type="evidence" value="ECO:0007669"/>
    <property type="project" value="InterPro"/>
</dbReference>
<evidence type="ECO:0000259" key="2">
    <source>
        <dbReference type="Pfam" id="PF12780"/>
    </source>
</evidence>
<evidence type="ECO:0000313" key="3">
    <source>
        <dbReference type="EMBL" id="CUG10737.1"/>
    </source>
</evidence>
<dbReference type="PANTHER" id="PTHR10676:SF401">
    <property type="entry name" value="DYNEIN HEAVY CHAIN LINKER DOMAIN-CONTAINING PROTEIN"/>
    <property type="match status" value="1"/>
</dbReference>
<dbReference type="EMBL" id="CYKH01000653">
    <property type="protein sequence ID" value="CUG10737.1"/>
    <property type="molecule type" value="Genomic_DNA"/>
</dbReference>
<dbReference type="Pfam" id="PF12780">
    <property type="entry name" value="AAA_8"/>
    <property type="match status" value="1"/>
</dbReference>
<keyword evidence="4" id="KW-1185">Reference proteome</keyword>
<feature type="domain" description="Dynein heavy chain AAA module D4" evidence="2">
    <location>
        <begin position="524"/>
        <end position="698"/>
    </location>
</feature>
<dbReference type="InterPro" id="IPR024317">
    <property type="entry name" value="Dynein_heavy_chain_D4_dom"/>
</dbReference>
<dbReference type="InterPro" id="IPR027417">
    <property type="entry name" value="P-loop_NTPase"/>
</dbReference>
<feature type="non-terminal residue" evidence="3">
    <location>
        <position position="1837"/>
    </location>
</feature>
<dbReference type="InterPro" id="IPR026983">
    <property type="entry name" value="DHC"/>
</dbReference>
<proteinExistence type="predicted"/>
<feature type="region of interest" description="Disordered" evidence="1">
    <location>
        <begin position="264"/>
        <end position="292"/>
    </location>
</feature>
<dbReference type="PANTHER" id="PTHR10676">
    <property type="entry name" value="DYNEIN HEAVY CHAIN FAMILY PROTEIN"/>
    <property type="match status" value="1"/>
</dbReference>
<gene>
    <name evidence="3" type="ORF">BSAL_74540</name>
</gene>
<dbReference type="Pfam" id="PF12775">
    <property type="entry name" value="AAA_7"/>
    <property type="match status" value="1"/>
</dbReference>
<dbReference type="VEuPathDB" id="TriTrypDB:BSAL_67710"/>
<dbReference type="Gene3D" id="1.20.920.20">
    <property type="match status" value="1"/>
</dbReference>
<dbReference type="OrthoDB" id="272329at2759"/>
<dbReference type="GO" id="GO:0060294">
    <property type="term" value="P:cilium movement involved in cell motility"/>
    <property type="evidence" value="ECO:0007669"/>
    <property type="project" value="TreeGrafter"/>
</dbReference>
<dbReference type="GO" id="GO:0008569">
    <property type="term" value="F:minus-end-directed microtubule motor activity"/>
    <property type="evidence" value="ECO:0007669"/>
    <property type="project" value="TreeGrafter"/>
</dbReference>
<dbReference type="GO" id="GO:0045505">
    <property type="term" value="F:dynein intermediate chain binding"/>
    <property type="evidence" value="ECO:0007669"/>
    <property type="project" value="InterPro"/>
</dbReference>
<evidence type="ECO:0000256" key="1">
    <source>
        <dbReference type="SAM" id="MobiDB-lite"/>
    </source>
</evidence>
<dbReference type="Gene3D" id="3.40.50.300">
    <property type="entry name" value="P-loop containing nucleotide triphosphate hydrolases"/>
    <property type="match status" value="2"/>
</dbReference>
<sequence>MDESTESWCHSPPQAESRNSRGWTLCAFPAHARTHYAVEMILKSGQNVFISGAEQSGKSHILRRCTKIPSWTTVHISVNNETTVSLLQDVVAPRMTKRQPKVYGAAVGKQLVICVDDVHLGALEDDSGENPTGINTSHVEAVLSFLGRRQRLCTESLGVVRMRETTFIATGLPTSWCSAFTRCSLEVRLPAVRGSDVIRYLWTLLERCSSHRNLTDVGRDITAFLIVAHDAFLRSPLGGHQTHNKVATKDQRSYVFLENHRGSDVFNDGTQPDIDDEESELAERNSNPGADEEADAFWGPHCPLHLPWARIAEPNANQDIHRLFSAFDGVRRLLLSPIPDTHVVRAIASEVCRSYAATVETDKKQEVEDLMLDVAHRTIASTDKSLVEAADVSTLVIVTTETNTLEYLAPLPKRRRVAEWVACYNKAPAVELAIIPTPFANVSQVSLTNSHGGLAAFRNKMLLSYKLNQMAQQGHVTPKNSASNNSGVQSLETNLVTACTTTTMMTEWLHSHIPPLLSLMQPLESHVALFGTQIFGITRLVRIACAISDIPLFICQSDKPNYDHSSWREDLRNLLRYAAKKNVRIALFVPSVALSIPGVLADIDFIVRTGSCAPYFSSDELRILLDTAKKASSEKSEPSQELEHRFRQQTMIITHFSSTKALQNAQLSFPAFASSIQALHSGDRKDWSKTAFQDLVTSSLMQSYAIGIEGDHPASPGTSVRESHPDEAIQKHTLDLISDAEQTSALICEIFTTLASDDDGIVEEQAMEFAQLVGFLQKKRIPEVLIRHHQLTTFHGIKSRINECTTLDTQSKKELTPELEQLNDSITKLERSVTSQTSIVDGHRRSFEMLEGSTLQMVNAIDGRTHQQEQFQKTMETQLQAARESLLAIEPKQVKLLSQALVPPARARVLMDAVYLILGEEVPKSATTQQEVWNAGRKLVCDAANFLPRITAVGPDAPWLPSFEELKPMLDSFDAARFGSFSPYAQAIADLLIAIMGAVAMREKCIDIDVQISDSRMEMLSLVDDLEKARDTLFVSSKRLDDDRNKLSQLRDRRSFVFESLQKCDQRLSRLFRLSANVETFETYLKKGDEADQHQTIFGDIFLCAAQISIIGTQSALDMHDSLESVRSILKSKGIAFSAPLSAPRDQTPPTKQLITFGHDDDSDSHSTAAPDQDYVVHLAPTLQQEPMVLPHQMLGVSLPPGQTQLLAALAKRAFFRWPLFASSNILFEDCIIQQLKDSCSDCVVVNASAPNLPSIAMESMRQGYGLLVRNFNGADVLRQLRSILSLLPSMIRHGNDALEPLVVQAFGKPVAVHPRSPLVVQAFGKPVAVHPRFYIVFTVREAKGELAVENLRSLQQWLVVQRLTETVDAEGVTQHVIISNKNASCGALMNEMRMRVREQRTQLAEFHRSKFAAAKLITERQQTIADDETTIAELGTEVGRMERSSVQMERQRQMAENIFADVRRKWIKATESITLILRTFQRIETKLGRDPIAQPFMVDFIEAGYSPTKFVEERFKTDKVGHLPEHEQPLMVLLAFLDKLLFVVRVGWPMELRNVFTALVLMTAQNSVLLLSPIIPVDDTQDSISLTADAKNESGPYTPRTSHQHPLTLGDIQDVLYLLENFTSDDMLSKIDRATSTWRGRTTPKVMRRLQQGAFPTEDTGSALDDADMLVQSILKGNLIQANYTAAAIVSTIGPLVFGQLTNRHGDLFTTTSFSADETTQTDAGQLPPLYGNALFRFCSTTGTPLYIDASERSLHLENLKHLADFCHYQPTVVHINSAQVDIEAILVDMAGCVRQRNMKDRRGHWFILVLEPSSPSPTSNATVDVEARSAMLLQL</sequence>
<organism evidence="3 4">
    <name type="scientific">Bodo saltans</name>
    <name type="common">Flagellated protozoan</name>
    <dbReference type="NCBI Taxonomy" id="75058"/>
    <lineage>
        <taxon>Eukaryota</taxon>
        <taxon>Discoba</taxon>
        <taxon>Euglenozoa</taxon>
        <taxon>Kinetoplastea</taxon>
        <taxon>Metakinetoplastina</taxon>
        <taxon>Eubodonida</taxon>
        <taxon>Bodonidae</taxon>
        <taxon>Bodo</taxon>
    </lineage>
</organism>
<dbReference type="GO" id="GO:0097729">
    <property type="term" value="C:9+2 motile cilium"/>
    <property type="evidence" value="ECO:0007669"/>
    <property type="project" value="TreeGrafter"/>
</dbReference>